<keyword evidence="4" id="KW-0255">Endonuclease</keyword>
<dbReference type="GO" id="GO:0016787">
    <property type="term" value="F:hydrolase activity"/>
    <property type="evidence" value="ECO:0007669"/>
    <property type="project" value="UniProtKB-KW"/>
</dbReference>
<dbReference type="GO" id="GO:0003964">
    <property type="term" value="F:RNA-directed DNA polymerase activity"/>
    <property type="evidence" value="ECO:0007669"/>
    <property type="project" value="UniProtKB-KW"/>
</dbReference>
<evidence type="ECO:0000259" key="8">
    <source>
        <dbReference type="Pfam" id="PF24626"/>
    </source>
</evidence>
<reference evidence="11 12" key="1">
    <citation type="submission" date="2019-08" db="EMBL/GenBank/DDBJ databases">
        <title>Draft genome sequences of two oriental melons (Cucumis melo L. var makuwa).</title>
        <authorList>
            <person name="Kwon S.-Y."/>
        </authorList>
    </citation>
    <scope>NUCLEOTIDE SEQUENCE [LARGE SCALE GENOMIC DNA]</scope>
    <source>
        <strain evidence="12">cv. Chang Bougi</strain>
        <strain evidence="11">cv. SW 3</strain>
        <tissue evidence="9">Leaf</tissue>
    </source>
</reference>
<evidence type="ECO:0000313" key="12">
    <source>
        <dbReference type="Proteomes" id="UP000321947"/>
    </source>
</evidence>
<dbReference type="Gene3D" id="3.30.70.270">
    <property type="match status" value="1"/>
</dbReference>
<comment type="caution">
    <text evidence="9">The sequence shown here is derived from an EMBL/GenBank/DDBJ whole genome shotgun (WGS) entry which is preliminary data.</text>
</comment>
<dbReference type="EMBL" id="SSTD01003772">
    <property type="protein sequence ID" value="TYK25765.1"/>
    <property type="molecule type" value="Genomic_DNA"/>
</dbReference>
<dbReference type="Pfam" id="PF24626">
    <property type="entry name" value="SH3_Tf2-1"/>
    <property type="match status" value="1"/>
</dbReference>
<evidence type="ECO:0000256" key="3">
    <source>
        <dbReference type="ARBA" id="ARBA00022722"/>
    </source>
</evidence>
<dbReference type="InterPro" id="IPR056924">
    <property type="entry name" value="SH3_Tf2-1"/>
</dbReference>
<dbReference type="PANTHER" id="PTHR34072">
    <property type="entry name" value="ENZYMATIC POLYPROTEIN-RELATED"/>
    <property type="match status" value="1"/>
</dbReference>
<evidence type="ECO:0000256" key="1">
    <source>
        <dbReference type="ARBA" id="ARBA00022679"/>
    </source>
</evidence>
<evidence type="ECO:0000256" key="5">
    <source>
        <dbReference type="ARBA" id="ARBA00022801"/>
    </source>
</evidence>
<dbReference type="AlphaFoldDB" id="A0A5A7T5S4"/>
<keyword evidence="3" id="KW-0540">Nuclease</keyword>
<dbReference type="GO" id="GO:0004519">
    <property type="term" value="F:endonuclease activity"/>
    <property type="evidence" value="ECO:0007669"/>
    <property type="project" value="UniProtKB-KW"/>
</dbReference>
<proteinExistence type="predicted"/>
<keyword evidence="2" id="KW-0548">Nucleotidyltransferase</keyword>
<dbReference type="InterPro" id="IPR043502">
    <property type="entry name" value="DNA/RNA_pol_sf"/>
</dbReference>
<evidence type="ECO:0000313" key="11">
    <source>
        <dbReference type="Proteomes" id="UP000321393"/>
    </source>
</evidence>
<accession>A0A5A7T5S4</accession>
<dbReference type="EMBL" id="SSTE01018682">
    <property type="protein sequence ID" value="KAA0038832.1"/>
    <property type="molecule type" value="Genomic_DNA"/>
</dbReference>
<dbReference type="Proteomes" id="UP000321393">
    <property type="component" value="Unassembled WGS sequence"/>
</dbReference>
<keyword evidence="1" id="KW-0808">Transferase</keyword>
<dbReference type="PANTHER" id="PTHR34072:SF52">
    <property type="entry name" value="RIBONUCLEASE H"/>
    <property type="match status" value="1"/>
</dbReference>
<evidence type="ECO:0000259" key="7">
    <source>
        <dbReference type="Pfam" id="PF17917"/>
    </source>
</evidence>
<dbReference type="Pfam" id="PF17917">
    <property type="entry name" value="RT_RNaseH"/>
    <property type="match status" value="1"/>
</dbReference>
<keyword evidence="6" id="KW-0695">RNA-directed DNA polymerase</keyword>
<dbReference type="InterPro" id="IPR043128">
    <property type="entry name" value="Rev_trsase/Diguanyl_cyclase"/>
</dbReference>
<gene>
    <name evidence="10" type="ORF">E5676_scaffold862G00700</name>
    <name evidence="9" type="ORF">E6C27_scaffold279G00160</name>
</gene>
<protein>
    <submittedName>
        <fullName evidence="9">Pol protein</fullName>
    </submittedName>
</protein>
<keyword evidence="5" id="KW-0378">Hydrolase</keyword>
<evidence type="ECO:0000313" key="10">
    <source>
        <dbReference type="EMBL" id="TYK25765.1"/>
    </source>
</evidence>
<evidence type="ECO:0000256" key="4">
    <source>
        <dbReference type="ARBA" id="ARBA00022759"/>
    </source>
</evidence>
<evidence type="ECO:0000256" key="6">
    <source>
        <dbReference type="ARBA" id="ARBA00022918"/>
    </source>
</evidence>
<dbReference type="SUPFAM" id="SSF56672">
    <property type="entry name" value="DNA/RNA polymerases"/>
    <property type="match status" value="1"/>
</dbReference>
<dbReference type="InterPro" id="IPR041373">
    <property type="entry name" value="RT_RNaseH"/>
</dbReference>
<organism evidence="9 11">
    <name type="scientific">Cucumis melo var. makuwa</name>
    <name type="common">Oriental melon</name>
    <dbReference type="NCBI Taxonomy" id="1194695"/>
    <lineage>
        <taxon>Eukaryota</taxon>
        <taxon>Viridiplantae</taxon>
        <taxon>Streptophyta</taxon>
        <taxon>Embryophyta</taxon>
        <taxon>Tracheophyta</taxon>
        <taxon>Spermatophyta</taxon>
        <taxon>Magnoliopsida</taxon>
        <taxon>eudicotyledons</taxon>
        <taxon>Gunneridae</taxon>
        <taxon>Pentapetalae</taxon>
        <taxon>rosids</taxon>
        <taxon>fabids</taxon>
        <taxon>Cucurbitales</taxon>
        <taxon>Cucurbitaceae</taxon>
        <taxon>Benincaseae</taxon>
        <taxon>Cucumis</taxon>
    </lineage>
</organism>
<evidence type="ECO:0000313" key="9">
    <source>
        <dbReference type="EMBL" id="KAA0038832.1"/>
    </source>
</evidence>
<sequence>MYARKACSTTPPTFIIFFSPYQTVSVVHPSAASLLRQGVTLFDRRIPHEPSHRPDLSSLRPLVCFSKLCTRPKSCTPFELISWSPELHAQFALRLSRTQTINFTFEHRSQILGFMPSLVSSEILHLLGLNIGVMHSLDLLVVCATGWVKVMYEADRRGERKMREGHIVMSSFNASVQCLCGFHFENFKLKFWKLLPRRGARKGSRGGQGRGAGHVQPEVQPVAHATNPTALLLLRLQSNSKSVPDQLSTEEGVVRRIYVDRQRHDLMRDNKEDARGWHELEQDGRTVEQYDVEFDMLSRFVHEIIAMEVARIDKFVRGLRLDIQGLVRAFRLATHADKLRLAVDISLHDRVDSSKIAGKGSTSGQKRKAEQQPIIVPQRNLRSSGDLFRVQRHHLGVVCLGPGLTSSGKVFTTNKSEAEKAGTVVTVFVLYTCLEVEPLNHVLSVSTPSEKSMDWLIANHASIDCSLREVVFNPSRGINFQFKGIRIVVLPKVISAMKASKLLNQGTWSILASMVDNREAGVSFSLELVGATMFSKIDLQSGYHQLRIKDSNEFIVLSFGLTNAPTVFADSMNRVFKEFLDTLRLCLLTISWYIPRQRQNMRSIYAWFLETIRANKFYAKFSKSKIRAVTSWPRPSTISEERSLGKVCEDSFQNLKQKLVIAPILTQGKVVTYASRQLKSHEQNYPTHDLELTTVVFALKIWRHYWYGEKIQIFTDHKSLKYVFTQKDWNMRQQRWLELAKDYDCEILYYPGKANVVANALSRKVSHSATLIIKQAPLYRDLERAEIVVSVDAVISPLAQMNRASAVGFSISSDGGLLFERRLCRPADRLPRILKDFTVIWVVVDRLTKSAHFIPGKSIYTVSKWARMFLTEIVRLLGVHVSIVSYRDAHFTFNFQATIGMALFEALHGKCCRSPVCWDEKDLEFDVGDKVFMKVAPMKGVLRFEKKGKLIPRFVGPFEILEQIDPVAYHLALPPSLSVVHDVFHVSMLEKQLVEILAREGKMLRNRGIPLVKVLWRNHKVKRGYEGNGRRHESSLPRVVRGIELSTTKVL</sequence>
<feature type="domain" description="Tf2-1-like SH3-like" evidence="8">
    <location>
        <begin position="928"/>
        <end position="991"/>
    </location>
</feature>
<name>A0A5A7T5S4_CUCMM</name>
<evidence type="ECO:0000256" key="2">
    <source>
        <dbReference type="ARBA" id="ARBA00022695"/>
    </source>
</evidence>
<dbReference type="CDD" id="cd09274">
    <property type="entry name" value="RNase_HI_RT_Ty3"/>
    <property type="match status" value="1"/>
</dbReference>
<feature type="domain" description="Reverse transcriptase RNase H-like" evidence="7">
    <location>
        <begin position="662"/>
        <end position="743"/>
    </location>
</feature>
<dbReference type="Proteomes" id="UP000321947">
    <property type="component" value="Unassembled WGS sequence"/>
</dbReference>